<dbReference type="EMBL" id="PCQY01000005">
    <property type="protein sequence ID" value="PIP04831.1"/>
    <property type="molecule type" value="Genomic_DNA"/>
</dbReference>
<proteinExistence type="predicted"/>
<dbReference type="Proteomes" id="UP000231388">
    <property type="component" value="Unassembled WGS sequence"/>
</dbReference>
<sequence>MIKRLIINTFLFAVFGILLALPFLPSKLLKYYPQKNVLSAVARNDQTLIKILPAGDMLQMVAVTAFPQQFAYYERILEVRNFSGRDMLYKAAVFVNFVNGKNAQAEVEAVFNNNSDEIVLHPGEKAYTGLKVLGRGDKVEKVEVFLNISAKDVQK</sequence>
<accession>A0A2G9XEV9</accession>
<protein>
    <submittedName>
        <fullName evidence="1">Uncharacterized protein</fullName>
    </submittedName>
</protein>
<dbReference type="AlphaFoldDB" id="A0A2G9XEV9"/>
<comment type="caution">
    <text evidence="1">The sequence shown here is derived from an EMBL/GenBank/DDBJ whole genome shotgun (WGS) entry which is preliminary data.</text>
</comment>
<evidence type="ECO:0000313" key="2">
    <source>
        <dbReference type="Proteomes" id="UP000231388"/>
    </source>
</evidence>
<gene>
    <name evidence="1" type="ORF">COX53_00240</name>
</gene>
<organism evidence="1 2">
    <name type="scientific">candidate division WWE3 bacterium CG23_combo_of_CG06-09_8_20_14_all_40_14</name>
    <dbReference type="NCBI Taxonomy" id="1975095"/>
    <lineage>
        <taxon>Bacteria</taxon>
        <taxon>Katanobacteria</taxon>
    </lineage>
</organism>
<evidence type="ECO:0000313" key="1">
    <source>
        <dbReference type="EMBL" id="PIP04831.1"/>
    </source>
</evidence>
<name>A0A2G9XEV9_UNCKA</name>
<reference evidence="1 2" key="1">
    <citation type="submission" date="2017-09" db="EMBL/GenBank/DDBJ databases">
        <title>Depth-based differentiation of microbial function through sediment-hosted aquifers and enrichment of novel symbionts in the deep terrestrial subsurface.</title>
        <authorList>
            <person name="Probst A.J."/>
            <person name="Ladd B."/>
            <person name="Jarett J.K."/>
            <person name="Geller-Mcgrath D.E."/>
            <person name="Sieber C.M."/>
            <person name="Emerson J.B."/>
            <person name="Anantharaman K."/>
            <person name="Thomas B.C."/>
            <person name="Malmstrom R."/>
            <person name="Stieglmeier M."/>
            <person name="Klingl A."/>
            <person name="Woyke T."/>
            <person name="Ryan C.M."/>
            <person name="Banfield J.F."/>
        </authorList>
    </citation>
    <scope>NUCLEOTIDE SEQUENCE [LARGE SCALE GENOMIC DNA]</scope>
    <source>
        <strain evidence="1">CG23_combo_of_CG06-09_8_20_14_all_40_14</strain>
    </source>
</reference>